<sequence>MHCNSITILLSVLTITISTSPVLAKPCNAAFAAVCEDGSTETPLNVGSVNGCLDNVCSGSRRGIKHLYGITDGDNCNSFTAYGSTDCSPSYSSTTTQCNRGQAGMTSENAQ</sequence>
<evidence type="ECO:0000313" key="3">
    <source>
        <dbReference type="Proteomes" id="UP001341245"/>
    </source>
</evidence>
<feature type="chain" id="PRO_5045044203" evidence="1">
    <location>
        <begin position="25"/>
        <end position="111"/>
    </location>
</feature>
<dbReference type="EMBL" id="JASGXD010000008">
    <property type="protein sequence ID" value="KAK6003892.1"/>
    <property type="molecule type" value="Genomic_DNA"/>
</dbReference>
<keyword evidence="1" id="KW-0732">Signal</keyword>
<evidence type="ECO:0000313" key="2">
    <source>
        <dbReference type="EMBL" id="KAK6003892.1"/>
    </source>
</evidence>
<keyword evidence="3" id="KW-1185">Reference proteome</keyword>
<feature type="signal peptide" evidence="1">
    <location>
        <begin position="1"/>
        <end position="24"/>
    </location>
</feature>
<protein>
    <submittedName>
        <fullName evidence="2">Uncharacterized protein</fullName>
    </submittedName>
</protein>
<gene>
    <name evidence="2" type="ORF">QM012_008742</name>
</gene>
<name>A0ABR0TID3_AURPU</name>
<accession>A0ABR0TID3</accession>
<comment type="caution">
    <text evidence="2">The sequence shown here is derived from an EMBL/GenBank/DDBJ whole genome shotgun (WGS) entry which is preliminary data.</text>
</comment>
<evidence type="ECO:0000256" key="1">
    <source>
        <dbReference type="SAM" id="SignalP"/>
    </source>
</evidence>
<dbReference type="Proteomes" id="UP001341245">
    <property type="component" value="Unassembled WGS sequence"/>
</dbReference>
<reference evidence="2 3" key="1">
    <citation type="submission" date="2023-11" db="EMBL/GenBank/DDBJ databases">
        <title>Draft genome sequence and annotation of the polyextremotolerant black yeast-like fungus Aureobasidium pullulans NRRL 62042.</title>
        <authorList>
            <person name="Dielentheis-Frenken M.R.E."/>
            <person name="Wibberg D."/>
            <person name="Blank L.M."/>
            <person name="Tiso T."/>
        </authorList>
    </citation>
    <scope>NUCLEOTIDE SEQUENCE [LARGE SCALE GENOMIC DNA]</scope>
    <source>
        <strain evidence="2 3">NRRL 62042</strain>
    </source>
</reference>
<proteinExistence type="predicted"/>
<organism evidence="2 3">
    <name type="scientific">Aureobasidium pullulans</name>
    <name type="common">Black yeast</name>
    <name type="synonym">Pullularia pullulans</name>
    <dbReference type="NCBI Taxonomy" id="5580"/>
    <lineage>
        <taxon>Eukaryota</taxon>
        <taxon>Fungi</taxon>
        <taxon>Dikarya</taxon>
        <taxon>Ascomycota</taxon>
        <taxon>Pezizomycotina</taxon>
        <taxon>Dothideomycetes</taxon>
        <taxon>Dothideomycetidae</taxon>
        <taxon>Dothideales</taxon>
        <taxon>Saccotheciaceae</taxon>
        <taxon>Aureobasidium</taxon>
    </lineage>
</organism>